<evidence type="ECO:0000256" key="1">
    <source>
        <dbReference type="ARBA" id="ARBA00022737"/>
    </source>
</evidence>
<evidence type="ECO:0000313" key="3">
    <source>
        <dbReference type="Proteomes" id="UP000039865"/>
    </source>
</evidence>
<accession>A0A078BAU5</accession>
<proteinExistence type="predicted"/>
<dbReference type="Proteomes" id="UP000039865">
    <property type="component" value="Unassembled WGS sequence"/>
</dbReference>
<dbReference type="SMART" id="SM00698">
    <property type="entry name" value="MORN"/>
    <property type="match status" value="9"/>
</dbReference>
<dbReference type="Gene3D" id="2.20.110.10">
    <property type="entry name" value="Histone H3 K4-specific methyltransferase SET7/9 N-terminal domain"/>
    <property type="match status" value="1"/>
</dbReference>
<dbReference type="InterPro" id="IPR003409">
    <property type="entry name" value="MORN"/>
</dbReference>
<keyword evidence="1" id="KW-0677">Repeat</keyword>
<keyword evidence="3" id="KW-1185">Reference proteome</keyword>
<evidence type="ECO:0008006" key="4">
    <source>
        <dbReference type="Google" id="ProtNLM"/>
    </source>
</evidence>
<evidence type="ECO:0000313" key="2">
    <source>
        <dbReference type="EMBL" id="CDW91685.1"/>
    </source>
</evidence>
<dbReference type="SUPFAM" id="SSF82185">
    <property type="entry name" value="Histone H3 K4-specific methyltransferase SET7/9 N-terminal domain"/>
    <property type="match status" value="2"/>
</dbReference>
<dbReference type="PANTHER" id="PTHR43215">
    <property type="entry name" value="RADIAL SPOKE HEAD 1 HOMOLOG"/>
    <property type="match status" value="1"/>
</dbReference>
<protein>
    <recommendedName>
        <fullName evidence="4">Morn repeat protein</fullName>
    </recommendedName>
</protein>
<dbReference type="GO" id="GO:0005829">
    <property type="term" value="C:cytosol"/>
    <property type="evidence" value="ECO:0007669"/>
    <property type="project" value="TreeGrafter"/>
</dbReference>
<dbReference type="AlphaFoldDB" id="A0A078BAU5"/>
<name>A0A078BAU5_STYLE</name>
<sequence>MSRDLLQDNNRIIIRNPIEGNIRSNYIPSSKIQNYNTLTPIANNSGIAQSYQYQVQLQNSYIGQPYRQGPVINYFPYENITKATNNSMKQINQKHRRTNLIQAGLNNLSFIGIPKKKIEVYEKPQANFKIKTQPPSPSRLLPYQKVVQFQTPDELYFDSQKNNDFQYQQNNENNYQNLVPTSLSVTERFKFLNNQDKLKKDKDKREFLAKKREIELQDDQERYALKFLFKEEKKHNQIEQQQIKAITNGLDNNDFDYTAQNGGVNNINSLVNAKKQLNVSLRDLGNHGVYQMSEMEDVLLRKVCDCIFSRRQMSKREKDNSSQQMKVDSSYYITPKYKEFVRRQSLEIWNQVIAMNLGNLLDQLRWDIFEENFVIFLIEYLDVKNPILDRINWRQIIQEICNQCTKQILDNDEIVIPTNSESNENCSINDQFKVFKDSAEINKNSSLYRYCDGSWYRGPRQNKKRSGKGKLNFITGKIYDGEFQRGLRHGYGIYSFVQNNENISFEKRGLCFYKGDFKNDLKDGQATVEFADGSRFHGTFRANLQYHGTFYWAPENKDYSELSQREYTGYWKGHLMQGKGIYSDQQEVKTGIFKDSKLNGVGIQSHIDGKYSMKGEFSEDILNGQICEIETERGKYLGESKNGTMNGQGIMNFKNGDIYEGEWKDGKFSGKGRFQQSNGDFYTGFWLYGMRNGYGIENKDNQNYSYEGDFVNDKRHGYALLKQIIIEGNDLRSLKYMEYAGSFVNDRFQGSGKLIIYTNKQKTVVLEYYEGSFSENYKKGVGKMVKLREGFEDKMEREYEEFIGDFYNDKPLINSGISKTIMNFHF</sequence>
<dbReference type="InParanoid" id="A0A078BAU5"/>
<dbReference type="PANTHER" id="PTHR43215:SF14">
    <property type="entry name" value="RADIAL SPOKE HEAD 1 HOMOLOG"/>
    <property type="match status" value="1"/>
</dbReference>
<reference evidence="2 3" key="1">
    <citation type="submission" date="2014-06" db="EMBL/GenBank/DDBJ databases">
        <authorList>
            <person name="Swart Estienne"/>
        </authorList>
    </citation>
    <scope>NUCLEOTIDE SEQUENCE [LARGE SCALE GENOMIC DNA]</scope>
    <source>
        <strain evidence="2 3">130c</strain>
    </source>
</reference>
<dbReference type="Pfam" id="PF02493">
    <property type="entry name" value="MORN"/>
    <property type="match status" value="9"/>
</dbReference>
<dbReference type="EMBL" id="CCKQ01019664">
    <property type="protein sequence ID" value="CDW91685.1"/>
    <property type="molecule type" value="Genomic_DNA"/>
</dbReference>
<organism evidence="2 3">
    <name type="scientific">Stylonychia lemnae</name>
    <name type="common">Ciliate</name>
    <dbReference type="NCBI Taxonomy" id="5949"/>
    <lineage>
        <taxon>Eukaryota</taxon>
        <taxon>Sar</taxon>
        <taxon>Alveolata</taxon>
        <taxon>Ciliophora</taxon>
        <taxon>Intramacronucleata</taxon>
        <taxon>Spirotrichea</taxon>
        <taxon>Stichotrichia</taxon>
        <taxon>Sporadotrichida</taxon>
        <taxon>Oxytrichidae</taxon>
        <taxon>Stylonychinae</taxon>
        <taxon>Stylonychia</taxon>
    </lineage>
</organism>
<gene>
    <name evidence="2" type="primary">Contig7945.g400</name>
    <name evidence="2" type="ORF">STYLEM_20844</name>
</gene>